<keyword evidence="2" id="KW-0804">Transcription</keyword>
<protein>
    <recommendedName>
        <fullName evidence="4">BHLH domain-containing protein</fullName>
    </recommendedName>
</protein>
<dbReference type="GO" id="GO:0046983">
    <property type="term" value="F:protein dimerization activity"/>
    <property type="evidence" value="ECO:0007669"/>
    <property type="project" value="InterPro"/>
</dbReference>
<evidence type="ECO:0000256" key="2">
    <source>
        <dbReference type="ARBA" id="ARBA00023163"/>
    </source>
</evidence>
<keyword evidence="6" id="KW-1185">Reference proteome</keyword>
<feature type="compositionally biased region" description="Acidic residues" evidence="3">
    <location>
        <begin position="119"/>
        <end position="133"/>
    </location>
</feature>
<dbReference type="InterPro" id="IPR037546">
    <property type="entry name" value="SAC51-like"/>
</dbReference>
<evidence type="ECO:0000256" key="1">
    <source>
        <dbReference type="ARBA" id="ARBA00023015"/>
    </source>
</evidence>
<dbReference type="InterPro" id="IPR036638">
    <property type="entry name" value="HLH_DNA-bd_sf"/>
</dbReference>
<comment type="caution">
    <text evidence="5">The sequence shown here is derived from an EMBL/GenBank/DDBJ whole genome shotgun (WGS) entry which is preliminary data.</text>
</comment>
<dbReference type="OrthoDB" id="1921805at2759"/>
<feature type="region of interest" description="Disordered" evidence="3">
    <location>
        <begin position="119"/>
        <end position="140"/>
    </location>
</feature>
<dbReference type="InterPro" id="IPR011598">
    <property type="entry name" value="bHLH_dom"/>
</dbReference>
<dbReference type="Gene3D" id="4.10.280.10">
    <property type="entry name" value="Helix-loop-helix DNA-binding domain"/>
    <property type="match status" value="1"/>
</dbReference>
<sequence>MQSDQQPYPGGYRYNDSPDTPALSATLPPSAKYPKHFHGLDFQPSQLCPKNYVIFDQTDDKSRIMFHPGLTHKFNSHGFDNNATNFQNSSLNKDAYSENRESSSYMKEDTEDINALLSSDEEADDDEDEDEEVSSARTLGIYRNESFDDSSMKRQRMKEMVQTLREIVPGANQMNTAVLLDEAVRYLKSMKMEVNKLGVGNFRN</sequence>
<dbReference type="AlphaFoldDB" id="A0A7J7P7Z5"/>
<evidence type="ECO:0000256" key="3">
    <source>
        <dbReference type="SAM" id="MobiDB-lite"/>
    </source>
</evidence>
<feature type="region of interest" description="Disordered" evidence="3">
    <location>
        <begin position="1"/>
        <end position="30"/>
    </location>
</feature>
<evidence type="ECO:0000313" key="5">
    <source>
        <dbReference type="EMBL" id="KAF6175555.1"/>
    </source>
</evidence>
<organism evidence="5 6">
    <name type="scientific">Kingdonia uniflora</name>
    <dbReference type="NCBI Taxonomy" id="39325"/>
    <lineage>
        <taxon>Eukaryota</taxon>
        <taxon>Viridiplantae</taxon>
        <taxon>Streptophyta</taxon>
        <taxon>Embryophyta</taxon>
        <taxon>Tracheophyta</taxon>
        <taxon>Spermatophyta</taxon>
        <taxon>Magnoliopsida</taxon>
        <taxon>Ranunculales</taxon>
        <taxon>Circaeasteraceae</taxon>
        <taxon>Kingdonia</taxon>
    </lineage>
</organism>
<dbReference type="EMBL" id="JACGCM010000176">
    <property type="protein sequence ID" value="KAF6175555.1"/>
    <property type="molecule type" value="Genomic_DNA"/>
</dbReference>
<accession>A0A7J7P7Z5</accession>
<dbReference type="SMART" id="SM00353">
    <property type="entry name" value="HLH"/>
    <property type="match status" value="1"/>
</dbReference>
<reference evidence="5 6" key="1">
    <citation type="journal article" date="2020" name="IScience">
        <title>Genome Sequencing of the Endangered Kingdonia uniflora (Circaeasteraceae, Ranunculales) Reveals Potential Mechanisms of Evolutionary Specialization.</title>
        <authorList>
            <person name="Sun Y."/>
            <person name="Deng T."/>
            <person name="Zhang A."/>
            <person name="Moore M.J."/>
            <person name="Landis J.B."/>
            <person name="Lin N."/>
            <person name="Zhang H."/>
            <person name="Zhang X."/>
            <person name="Huang J."/>
            <person name="Zhang X."/>
            <person name="Sun H."/>
            <person name="Wang H."/>
        </authorList>
    </citation>
    <scope>NUCLEOTIDE SEQUENCE [LARGE SCALE GENOMIC DNA]</scope>
    <source>
        <strain evidence="5">TB1705</strain>
        <tissue evidence="5">Leaf</tissue>
    </source>
</reference>
<dbReference type="Proteomes" id="UP000541444">
    <property type="component" value="Unassembled WGS sequence"/>
</dbReference>
<dbReference type="Pfam" id="PF23173">
    <property type="entry name" value="bHLH_SAC51"/>
    <property type="match status" value="1"/>
</dbReference>
<evidence type="ECO:0000259" key="4">
    <source>
        <dbReference type="PROSITE" id="PS50888"/>
    </source>
</evidence>
<dbReference type="PROSITE" id="PS50888">
    <property type="entry name" value="BHLH"/>
    <property type="match status" value="1"/>
</dbReference>
<dbReference type="SUPFAM" id="SSF47459">
    <property type="entry name" value="HLH, helix-loop-helix DNA-binding domain"/>
    <property type="match status" value="1"/>
</dbReference>
<evidence type="ECO:0000313" key="6">
    <source>
        <dbReference type="Proteomes" id="UP000541444"/>
    </source>
</evidence>
<keyword evidence="1" id="KW-0805">Transcription regulation</keyword>
<proteinExistence type="predicted"/>
<name>A0A7J7P7Z5_9MAGN</name>
<dbReference type="PANTHER" id="PTHR36066:SF11">
    <property type="entry name" value="TRANSCRIPTION FACTOR BHLH144"/>
    <property type="match status" value="1"/>
</dbReference>
<feature type="domain" description="BHLH" evidence="4">
    <location>
        <begin position="141"/>
        <end position="190"/>
    </location>
</feature>
<gene>
    <name evidence="5" type="ORF">GIB67_023075</name>
</gene>
<dbReference type="PANTHER" id="PTHR36066">
    <property type="entry name" value="TRANSCRIPTION FACTOR BHLH145"/>
    <property type="match status" value="1"/>
</dbReference>